<evidence type="ECO:0000313" key="6">
    <source>
        <dbReference type="EMBL" id="KIF51795.1"/>
    </source>
</evidence>
<comment type="similarity">
    <text evidence="1">Belongs to the LysR transcriptional regulatory family.</text>
</comment>
<dbReference type="Gene3D" id="1.10.10.10">
    <property type="entry name" value="Winged helix-like DNA-binding domain superfamily/Winged helix DNA-binding domain"/>
    <property type="match status" value="1"/>
</dbReference>
<evidence type="ECO:0000256" key="2">
    <source>
        <dbReference type="ARBA" id="ARBA00023015"/>
    </source>
</evidence>
<evidence type="ECO:0000256" key="3">
    <source>
        <dbReference type="ARBA" id="ARBA00023125"/>
    </source>
</evidence>
<dbReference type="InterPro" id="IPR050389">
    <property type="entry name" value="LysR-type_TF"/>
</dbReference>
<dbReference type="InterPro" id="IPR000847">
    <property type="entry name" value="LysR_HTH_N"/>
</dbReference>
<dbReference type="InterPro" id="IPR036388">
    <property type="entry name" value="WH-like_DNA-bd_sf"/>
</dbReference>
<dbReference type="GO" id="GO:0003700">
    <property type="term" value="F:DNA-binding transcription factor activity"/>
    <property type="evidence" value="ECO:0007669"/>
    <property type="project" value="InterPro"/>
</dbReference>
<keyword evidence="2" id="KW-0805">Transcription regulation</keyword>
<evidence type="ECO:0000256" key="4">
    <source>
        <dbReference type="ARBA" id="ARBA00023163"/>
    </source>
</evidence>
<feature type="domain" description="HTH lysR-type" evidence="5">
    <location>
        <begin position="11"/>
        <end position="67"/>
    </location>
</feature>
<dbReference type="RefSeq" id="WP_020197263.1">
    <property type="nucleotide sequence ID" value="NZ_BAOH01000112.1"/>
</dbReference>
<dbReference type="Gene3D" id="3.40.190.10">
    <property type="entry name" value="Periplasmic binding protein-like II"/>
    <property type="match status" value="2"/>
</dbReference>
<dbReference type="SUPFAM" id="SSF46785">
    <property type="entry name" value="Winged helix' DNA-binding domain"/>
    <property type="match status" value="1"/>
</dbReference>
<dbReference type="EMBL" id="JPRD01000028">
    <property type="protein sequence ID" value="KIF51795.1"/>
    <property type="molecule type" value="Genomic_DNA"/>
</dbReference>
<dbReference type="PROSITE" id="PS50931">
    <property type="entry name" value="HTH_LYSR"/>
    <property type="match status" value="1"/>
</dbReference>
<proteinExistence type="inferred from homology"/>
<dbReference type="PANTHER" id="PTHR30118:SF15">
    <property type="entry name" value="TRANSCRIPTIONAL REGULATORY PROTEIN"/>
    <property type="match status" value="1"/>
</dbReference>
<evidence type="ECO:0000313" key="7">
    <source>
        <dbReference type="Proteomes" id="UP000031586"/>
    </source>
</evidence>
<gene>
    <name evidence="6" type="ORF">H735_16710</name>
</gene>
<keyword evidence="4" id="KW-0804">Transcription</keyword>
<protein>
    <submittedName>
        <fullName evidence="6">LysR family transcriptional regulator</fullName>
    </submittedName>
</protein>
<dbReference type="GO" id="GO:0003677">
    <property type="term" value="F:DNA binding"/>
    <property type="evidence" value="ECO:0007669"/>
    <property type="project" value="UniProtKB-KW"/>
</dbReference>
<reference evidence="6 7" key="1">
    <citation type="submission" date="2014-07" db="EMBL/GenBank/DDBJ databases">
        <title>Unique and conserved regions in Vibrio harveyi and related species in comparison with the shrimp pathogen Vibrio harveyi CAIM 1792.</title>
        <authorList>
            <person name="Espinoza-Valles I."/>
            <person name="Vora G."/>
            <person name="Leekitcharoenphon P."/>
            <person name="Ussery D."/>
            <person name="Hoj L."/>
            <person name="Gomez-Gil B."/>
        </authorList>
    </citation>
    <scope>NUCLEOTIDE SEQUENCE [LARGE SCALE GENOMIC DNA]</scope>
    <source>
        <strain evidence="7">CAIM 1854 / LMG 25443</strain>
    </source>
</reference>
<sequence length="318" mass="35799">MLNEKLFIHKDLNLLLLLITLHEEQSTARTAERLFVTQSAVSKGLKKLREQLNDPLFVRTREGFIPTEKCDELVSRVTPLLLELESIYADSNQVSTQAYSGEISIAISSAMYYALADDVYLQLKQDFPNATVRLVNWSESTEQQLLNTKIQVGINYYPIDVSKDLVHQSVLPADFRLIARKSHPLCDNSVTLEEISQYPLVVSIIPNFTAKNSKIEHTLRKFKLSSNIILRSDNANLCLTTLKHSDALMPVNHLFAQKASTEHTTINTKFDMNSYLPSMKIGLFYSNQFAASQLGKLIQASLVNALNAAQSNKHQVNS</sequence>
<dbReference type="InterPro" id="IPR036390">
    <property type="entry name" value="WH_DNA-bd_sf"/>
</dbReference>
<dbReference type="PRINTS" id="PR00039">
    <property type="entry name" value="HTHLYSR"/>
</dbReference>
<accession>A0A0C1Z438</accession>
<dbReference type="PATRIC" id="fig|1229493.5.peg.2491"/>
<organism evidence="6 7">
    <name type="scientific">Vibrio owensii CAIM 1854 = LMG 25443</name>
    <dbReference type="NCBI Taxonomy" id="1229493"/>
    <lineage>
        <taxon>Bacteria</taxon>
        <taxon>Pseudomonadati</taxon>
        <taxon>Pseudomonadota</taxon>
        <taxon>Gammaproteobacteria</taxon>
        <taxon>Vibrionales</taxon>
        <taxon>Vibrionaceae</taxon>
        <taxon>Vibrio</taxon>
    </lineage>
</organism>
<dbReference type="SUPFAM" id="SSF53850">
    <property type="entry name" value="Periplasmic binding protein-like II"/>
    <property type="match status" value="1"/>
</dbReference>
<dbReference type="Pfam" id="PF00126">
    <property type="entry name" value="HTH_1"/>
    <property type="match status" value="1"/>
</dbReference>
<keyword evidence="3" id="KW-0238">DNA-binding</keyword>
<dbReference type="Pfam" id="PF03466">
    <property type="entry name" value="LysR_substrate"/>
    <property type="match status" value="1"/>
</dbReference>
<comment type="caution">
    <text evidence="6">The sequence shown here is derived from an EMBL/GenBank/DDBJ whole genome shotgun (WGS) entry which is preliminary data.</text>
</comment>
<evidence type="ECO:0000256" key="1">
    <source>
        <dbReference type="ARBA" id="ARBA00009437"/>
    </source>
</evidence>
<name>A0A0C1Z438_9VIBR</name>
<dbReference type="Proteomes" id="UP000031586">
    <property type="component" value="Unassembled WGS sequence"/>
</dbReference>
<dbReference type="InterPro" id="IPR005119">
    <property type="entry name" value="LysR_subst-bd"/>
</dbReference>
<dbReference type="AlphaFoldDB" id="A0A0C1Z438"/>
<evidence type="ECO:0000259" key="5">
    <source>
        <dbReference type="PROSITE" id="PS50931"/>
    </source>
</evidence>
<dbReference type="PANTHER" id="PTHR30118">
    <property type="entry name" value="HTH-TYPE TRANSCRIPTIONAL REGULATOR LEUO-RELATED"/>
    <property type="match status" value="1"/>
</dbReference>